<organism evidence="2 3">
    <name type="scientific">Mycena metata</name>
    <dbReference type="NCBI Taxonomy" id="1033252"/>
    <lineage>
        <taxon>Eukaryota</taxon>
        <taxon>Fungi</taxon>
        <taxon>Dikarya</taxon>
        <taxon>Basidiomycota</taxon>
        <taxon>Agaricomycotina</taxon>
        <taxon>Agaricomycetes</taxon>
        <taxon>Agaricomycetidae</taxon>
        <taxon>Agaricales</taxon>
        <taxon>Marasmiineae</taxon>
        <taxon>Mycenaceae</taxon>
        <taxon>Mycena</taxon>
    </lineage>
</organism>
<dbReference type="Proteomes" id="UP001215598">
    <property type="component" value="Unassembled WGS sequence"/>
</dbReference>
<feature type="region of interest" description="Disordered" evidence="1">
    <location>
        <begin position="231"/>
        <end position="262"/>
    </location>
</feature>
<feature type="region of interest" description="Disordered" evidence="1">
    <location>
        <begin position="110"/>
        <end position="149"/>
    </location>
</feature>
<feature type="compositionally biased region" description="Low complexity" evidence="1">
    <location>
        <begin position="110"/>
        <end position="120"/>
    </location>
</feature>
<comment type="caution">
    <text evidence="2">The sequence shown here is derived from an EMBL/GenBank/DDBJ whole genome shotgun (WGS) entry which is preliminary data.</text>
</comment>
<dbReference type="EMBL" id="JARKIB010000233">
    <property type="protein sequence ID" value="KAJ7721134.1"/>
    <property type="molecule type" value="Genomic_DNA"/>
</dbReference>
<keyword evidence="3" id="KW-1185">Reference proteome</keyword>
<dbReference type="AlphaFoldDB" id="A0AAD7HHW7"/>
<evidence type="ECO:0000256" key="1">
    <source>
        <dbReference type="SAM" id="MobiDB-lite"/>
    </source>
</evidence>
<feature type="compositionally biased region" description="Low complexity" evidence="1">
    <location>
        <begin position="231"/>
        <end position="247"/>
    </location>
</feature>
<protein>
    <submittedName>
        <fullName evidence="2">Uncharacterized protein</fullName>
    </submittedName>
</protein>
<evidence type="ECO:0000313" key="2">
    <source>
        <dbReference type="EMBL" id="KAJ7721134.1"/>
    </source>
</evidence>
<sequence length="297" mass="31611">MYISTPFTSFSLGQLLTKKKWPARWTDIRSGTRASHRPLLLPLVTTFPLHSLTPSILASRHPAPASTLRVIHPTYTPPLSSNGLGALQLALHLPAVRTVACSPRPVDRPSAPFPASLSSPRNAAPAHFNNRCPSPDSEDKQAFPPRRPLPELFPPRLALPFMCRLPTIALPATYPSSPSCLSATVLRLTCAASSSHSSRRFALLNACLPSVSDLAPPHFKLRISSSSSKSSTASISATSTSRSSVSLPRTDTPSAPVGRSTSLTRVTLASTSGPPPPALPLFLRSAAALYLQIPVTI</sequence>
<gene>
    <name evidence="2" type="ORF">B0H16DRAFT_1791924</name>
</gene>
<reference evidence="2" key="1">
    <citation type="submission" date="2023-03" db="EMBL/GenBank/DDBJ databases">
        <title>Massive genome expansion in bonnet fungi (Mycena s.s.) driven by repeated elements and novel gene families across ecological guilds.</title>
        <authorList>
            <consortium name="Lawrence Berkeley National Laboratory"/>
            <person name="Harder C.B."/>
            <person name="Miyauchi S."/>
            <person name="Viragh M."/>
            <person name="Kuo A."/>
            <person name="Thoen E."/>
            <person name="Andreopoulos B."/>
            <person name="Lu D."/>
            <person name="Skrede I."/>
            <person name="Drula E."/>
            <person name="Henrissat B."/>
            <person name="Morin E."/>
            <person name="Kohler A."/>
            <person name="Barry K."/>
            <person name="LaButti K."/>
            <person name="Morin E."/>
            <person name="Salamov A."/>
            <person name="Lipzen A."/>
            <person name="Mereny Z."/>
            <person name="Hegedus B."/>
            <person name="Baldrian P."/>
            <person name="Stursova M."/>
            <person name="Weitz H."/>
            <person name="Taylor A."/>
            <person name="Grigoriev I.V."/>
            <person name="Nagy L.G."/>
            <person name="Martin F."/>
            <person name="Kauserud H."/>
        </authorList>
    </citation>
    <scope>NUCLEOTIDE SEQUENCE</scope>
    <source>
        <strain evidence="2">CBHHK182m</strain>
    </source>
</reference>
<feature type="compositionally biased region" description="Polar residues" evidence="1">
    <location>
        <begin position="249"/>
        <end position="262"/>
    </location>
</feature>
<proteinExistence type="predicted"/>
<evidence type="ECO:0000313" key="3">
    <source>
        <dbReference type="Proteomes" id="UP001215598"/>
    </source>
</evidence>
<accession>A0AAD7HHW7</accession>
<name>A0AAD7HHW7_9AGAR</name>